<keyword evidence="3" id="KW-1185">Reference proteome</keyword>
<keyword evidence="1" id="KW-0812">Transmembrane</keyword>
<comment type="caution">
    <text evidence="2">The sequence shown here is derived from an EMBL/GenBank/DDBJ whole genome shotgun (WGS) entry which is preliminary data.</text>
</comment>
<gene>
    <name evidence="2" type="ORF">K5P26_07960</name>
</gene>
<sequence>MQRRSSEGRGRRAIAEQSVRAAWLFVAPALFIEQSLEVAFFDQGPHRSFGAALFKLLT</sequence>
<dbReference type="Proteomes" id="UP001166571">
    <property type="component" value="Unassembled WGS sequence"/>
</dbReference>
<reference evidence="2" key="1">
    <citation type="submission" date="2021-08" db="EMBL/GenBank/DDBJ databases">
        <title>Sphingopyxis panaciterrulae sp. nov., isolated from the surface water of the Yellow Sea.</title>
        <authorList>
            <person name="Gao Z."/>
            <person name="Zhang D."/>
            <person name="Zhang A."/>
        </authorList>
    </citation>
    <scope>NUCLEOTIDE SEQUENCE</scope>
    <source>
        <strain evidence="2">XHP0097</strain>
    </source>
</reference>
<proteinExistence type="predicted"/>
<keyword evidence="1" id="KW-0472">Membrane</keyword>
<accession>A0ABS7MEI0</accession>
<evidence type="ECO:0000313" key="3">
    <source>
        <dbReference type="Proteomes" id="UP001166571"/>
    </source>
</evidence>
<organism evidence="2 3">
    <name type="scientific">Sphingopyxis jiangsuensis</name>
    <dbReference type="NCBI Taxonomy" id="2871171"/>
    <lineage>
        <taxon>Bacteria</taxon>
        <taxon>Pseudomonadati</taxon>
        <taxon>Pseudomonadota</taxon>
        <taxon>Alphaproteobacteria</taxon>
        <taxon>Sphingomonadales</taxon>
        <taxon>Sphingomonadaceae</taxon>
        <taxon>Sphingopyxis</taxon>
    </lineage>
</organism>
<evidence type="ECO:0000256" key="1">
    <source>
        <dbReference type="SAM" id="Phobius"/>
    </source>
</evidence>
<protein>
    <submittedName>
        <fullName evidence="2">Uncharacterized protein</fullName>
    </submittedName>
</protein>
<dbReference type="EMBL" id="JAILXK010000001">
    <property type="protein sequence ID" value="MBY4637069.1"/>
    <property type="molecule type" value="Genomic_DNA"/>
</dbReference>
<dbReference type="RefSeq" id="WP_222136296.1">
    <property type="nucleotide sequence ID" value="NZ_JAILXK010000001.1"/>
</dbReference>
<feature type="transmembrane region" description="Helical" evidence="1">
    <location>
        <begin position="21"/>
        <end position="41"/>
    </location>
</feature>
<keyword evidence="1" id="KW-1133">Transmembrane helix</keyword>
<name>A0ABS7MEI0_9SPHN</name>
<evidence type="ECO:0000313" key="2">
    <source>
        <dbReference type="EMBL" id="MBY4637069.1"/>
    </source>
</evidence>